<dbReference type="CDD" id="cd15489">
    <property type="entry name" value="PHD_SF"/>
    <property type="match status" value="1"/>
</dbReference>
<proteinExistence type="predicted"/>
<reference evidence="7" key="2">
    <citation type="journal article" date="2023" name="BMC Genomics">
        <title>Pest status, molecular evolution, and epigenetic factors derived from the genome assembly of Frankliniella fusca, a thysanopteran phytovirus vector.</title>
        <authorList>
            <person name="Catto M.A."/>
            <person name="Labadie P.E."/>
            <person name="Jacobson A.L."/>
            <person name="Kennedy G.G."/>
            <person name="Srinivasan R."/>
            <person name="Hunt B.G."/>
        </authorList>
    </citation>
    <scope>NUCLEOTIDE SEQUENCE</scope>
    <source>
        <strain evidence="7">PL_HMW_Pooled</strain>
    </source>
</reference>
<dbReference type="Proteomes" id="UP001219518">
    <property type="component" value="Unassembled WGS sequence"/>
</dbReference>
<evidence type="ECO:0000256" key="4">
    <source>
        <dbReference type="ARBA" id="ARBA00023242"/>
    </source>
</evidence>
<dbReference type="SUPFAM" id="SSF56019">
    <property type="entry name" value="The spindle assembly checkpoint protein mad2"/>
    <property type="match status" value="1"/>
</dbReference>
<dbReference type="Pfam" id="PF02301">
    <property type="entry name" value="HORMA"/>
    <property type="match status" value="1"/>
</dbReference>
<dbReference type="Gene3D" id="3.30.900.10">
    <property type="entry name" value="HORMA domain"/>
    <property type="match status" value="1"/>
</dbReference>
<dbReference type="Gene3D" id="3.30.40.10">
    <property type="entry name" value="Zinc/RING finger domain, C3HC4 (zinc finger)"/>
    <property type="match status" value="1"/>
</dbReference>
<reference evidence="7" key="1">
    <citation type="submission" date="2021-07" db="EMBL/GenBank/DDBJ databases">
        <authorList>
            <person name="Catto M.A."/>
            <person name="Jacobson A."/>
            <person name="Kennedy G."/>
            <person name="Labadie P."/>
            <person name="Hunt B.G."/>
            <person name="Srinivasan R."/>
        </authorList>
    </citation>
    <scope>NUCLEOTIDE SEQUENCE</scope>
    <source>
        <strain evidence="7">PL_HMW_Pooled</strain>
        <tissue evidence="7">Head</tissue>
    </source>
</reference>
<dbReference type="InterPro" id="IPR011011">
    <property type="entry name" value="Znf_FYVE_PHD"/>
</dbReference>
<keyword evidence="4" id="KW-0539">Nucleus</keyword>
<dbReference type="SUPFAM" id="SSF57903">
    <property type="entry name" value="FYVE/PHD zinc finger"/>
    <property type="match status" value="1"/>
</dbReference>
<dbReference type="InterPro" id="IPR051294">
    <property type="entry name" value="HORMA_MeioticProgression"/>
</dbReference>
<gene>
    <name evidence="7" type="ORF">KUF71_013935</name>
</gene>
<dbReference type="PANTHER" id="PTHR48225">
    <property type="entry name" value="HORMA DOMAIN-CONTAINING PROTEIN 1"/>
    <property type="match status" value="1"/>
</dbReference>
<keyword evidence="8" id="KW-1185">Reference proteome</keyword>
<evidence type="ECO:0000313" key="7">
    <source>
        <dbReference type="EMBL" id="KAK3925686.1"/>
    </source>
</evidence>
<dbReference type="InterPro" id="IPR003511">
    <property type="entry name" value="HORMA_dom"/>
</dbReference>
<dbReference type="EMBL" id="JAHWGI010001240">
    <property type="protein sequence ID" value="KAK3925686.1"/>
    <property type="molecule type" value="Genomic_DNA"/>
</dbReference>
<protein>
    <submittedName>
        <fullName evidence="7">HORMA domain-containing protein 1</fullName>
    </submittedName>
</protein>
<sequence>MATATAATVGHQQTIIDSASKSSEASMRFMKQITSLVISHIVYQRNFFGEDCFQTDYLLGVCIKTMKPSASPAANSLHQWINSAIEALDRKYLKSFILQIHDAENTPIETYTLQYSFENDEISCNFTTFQGQMELSSNLKQQVVSVLRNIVTLTASGDPFPDGASLVAKIGYQPGTPLDYEPQGFKGHYVSDSSIVRGKYSCGKLTTPYHTMEVNVKYLDKKARNVLCLCGKTDLSSNLLYCGSCGNIQHAPCYKIFAEDDVSQKEHTCFKCLNTEHLSEEYLPGECIFRRATVLCARSKSISMQKIMQALKLDSEHAELCMRRLMREGAVKKSSQPFSSEKIDFLYNVNKSKIINDLKKQYFDC</sequence>
<keyword evidence="3" id="KW-0158">Chromosome</keyword>
<evidence type="ECO:0000259" key="6">
    <source>
        <dbReference type="PROSITE" id="PS50815"/>
    </source>
</evidence>
<organism evidence="7 8">
    <name type="scientific">Frankliniella fusca</name>
    <dbReference type="NCBI Taxonomy" id="407009"/>
    <lineage>
        <taxon>Eukaryota</taxon>
        <taxon>Metazoa</taxon>
        <taxon>Ecdysozoa</taxon>
        <taxon>Arthropoda</taxon>
        <taxon>Hexapoda</taxon>
        <taxon>Insecta</taxon>
        <taxon>Pterygota</taxon>
        <taxon>Neoptera</taxon>
        <taxon>Paraneoptera</taxon>
        <taxon>Thysanoptera</taxon>
        <taxon>Terebrantia</taxon>
        <taxon>Thripoidea</taxon>
        <taxon>Thripidae</taxon>
        <taxon>Frankliniella</taxon>
    </lineage>
</organism>
<dbReference type="InterPro" id="IPR036570">
    <property type="entry name" value="HORMA_dom_sf"/>
</dbReference>
<evidence type="ECO:0000256" key="1">
    <source>
        <dbReference type="ARBA" id="ARBA00004123"/>
    </source>
</evidence>
<evidence type="ECO:0000256" key="5">
    <source>
        <dbReference type="ARBA" id="ARBA00023254"/>
    </source>
</evidence>
<evidence type="ECO:0000256" key="2">
    <source>
        <dbReference type="ARBA" id="ARBA00004286"/>
    </source>
</evidence>
<feature type="domain" description="HORMA" evidence="6">
    <location>
        <begin position="24"/>
        <end position="216"/>
    </location>
</feature>
<name>A0AAE1LMG4_9NEOP</name>
<comment type="caution">
    <text evidence="7">The sequence shown here is derived from an EMBL/GenBank/DDBJ whole genome shotgun (WGS) entry which is preliminary data.</text>
</comment>
<dbReference type="AlphaFoldDB" id="A0AAE1LMG4"/>
<dbReference type="GO" id="GO:0051321">
    <property type="term" value="P:meiotic cell cycle"/>
    <property type="evidence" value="ECO:0007669"/>
    <property type="project" value="UniProtKB-KW"/>
</dbReference>
<comment type="subcellular location">
    <subcellularLocation>
        <location evidence="2">Chromosome</location>
    </subcellularLocation>
    <subcellularLocation>
        <location evidence="1">Nucleus</location>
    </subcellularLocation>
</comment>
<dbReference type="GO" id="GO:0005694">
    <property type="term" value="C:chromosome"/>
    <property type="evidence" value="ECO:0007669"/>
    <property type="project" value="UniProtKB-SubCell"/>
</dbReference>
<evidence type="ECO:0000256" key="3">
    <source>
        <dbReference type="ARBA" id="ARBA00022454"/>
    </source>
</evidence>
<evidence type="ECO:0000313" key="8">
    <source>
        <dbReference type="Proteomes" id="UP001219518"/>
    </source>
</evidence>
<dbReference type="PANTHER" id="PTHR48225:SF7">
    <property type="entry name" value="MEIOSIS-SPECIFIC PROTEIN HOP1"/>
    <property type="match status" value="1"/>
</dbReference>
<dbReference type="GO" id="GO:0005634">
    <property type="term" value="C:nucleus"/>
    <property type="evidence" value="ECO:0007669"/>
    <property type="project" value="UniProtKB-SubCell"/>
</dbReference>
<keyword evidence="5" id="KW-0469">Meiosis</keyword>
<dbReference type="PROSITE" id="PS50815">
    <property type="entry name" value="HORMA"/>
    <property type="match status" value="1"/>
</dbReference>
<dbReference type="InterPro" id="IPR013083">
    <property type="entry name" value="Znf_RING/FYVE/PHD"/>
</dbReference>
<accession>A0AAE1LMG4</accession>